<comment type="caution">
    <text evidence="13">The sequence shown here is derived from an EMBL/GenBank/DDBJ whole genome shotgun (WGS) entry which is preliminary data.</text>
</comment>
<comment type="catalytic activity">
    <reaction evidence="8">
        <text>L-seryl-[protein] + ATP = O-phospho-L-seryl-[protein] + ADP + H(+)</text>
        <dbReference type="Rhea" id="RHEA:17989"/>
        <dbReference type="Rhea" id="RHEA-COMP:9863"/>
        <dbReference type="Rhea" id="RHEA-COMP:11604"/>
        <dbReference type="ChEBI" id="CHEBI:15378"/>
        <dbReference type="ChEBI" id="CHEBI:29999"/>
        <dbReference type="ChEBI" id="CHEBI:30616"/>
        <dbReference type="ChEBI" id="CHEBI:83421"/>
        <dbReference type="ChEBI" id="CHEBI:456216"/>
        <dbReference type="EC" id="2.7.11.1"/>
    </reaction>
</comment>
<keyword evidence="6 9" id="KW-0067">ATP-binding</keyword>
<dbReference type="InterPro" id="IPR000719">
    <property type="entry name" value="Prot_kinase_dom"/>
</dbReference>
<organism evidence="13 16">
    <name type="scientific">Cafeteria roenbergensis</name>
    <name type="common">Marine flagellate</name>
    <dbReference type="NCBI Taxonomy" id="33653"/>
    <lineage>
        <taxon>Eukaryota</taxon>
        <taxon>Sar</taxon>
        <taxon>Stramenopiles</taxon>
        <taxon>Bigyra</taxon>
        <taxon>Opalozoa</taxon>
        <taxon>Bicosoecida</taxon>
        <taxon>Cafeteriaceae</taxon>
        <taxon>Cafeteria</taxon>
    </lineage>
</organism>
<evidence type="ECO:0000313" key="13">
    <source>
        <dbReference type="EMBL" id="KAA0146543.1"/>
    </source>
</evidence>
<keyword evidence="4 9" id="KW-0547">Nucleotide-binding</keyword>
<dbReference type="Gene3D" id="1.10.510.10">
    <property type="entry name" value="Transferase(Phosphotransferase) domain 1"/>
    <property type="match status" value="1"/>
</dbReference>
<dbReference type="PROSITE" id="PS00107">
    <property type="entry name" value="PROTEIN_KINASE_ATP"/>
    <property type="match status" value="1"/>
</dbReference>
<dbReference type="Proteomes" id="UP000325113">
    <property type="component" value="Unassembled WGS sequence"/>
</dbReference>
<evidence type="ECO:0000256" key="7">
    <source>
        <dbReference type="ARBA" id="ARBA00047899"/>
    </source>
</evidence>
<dbReference type="InterPro" id="IPR052239">
    <property type="entry name" value="Ser/Thr-specific_kinases"/>
</dbReference>
<dbReference type="InterPro" id="IPR008271">
    <property type="entry name" value="Ser/Thr_kinase_AS"/>
</dbReference>
<dbReference type="GO" id="GO:0005737">
    <property type="term" value="C:cytoplasm"/>
    <property type="evidence" value="ECO:0007669"/>
    <property type="project" value="TreeGrafter"/>
</dbReference>
<gene>
    <name evidence="14" type="ORF">FNF28_01782</name>
    <name evidence="13" type="ORF">FNF31_07759</name>
</gene>
<protein>
    <recommendedName>
        <fullName evidence="1">non-specific serine/threonine protein kinase</fullName>
        <ecNumber evidence="1">2.7.11.1</ecNumber>
    </recommendedName>
</protein>
<sequence>MAEFQRIGDGPGGDGASPGEGGILSWATRVVRSMCCGTVTVGPRVILVGRLLGEGGYAFVHEATDTETGEHLALKRIVCQTADQLDAAQHEVRLHQRLGSHPHLMPLIASAVVPSRVGGGAQDVLMLMPLARGGTLADAIRAKAAVGAHLSERQVLSTLAQTASALAHLHGAGGVSHRDVKPANVLLDVGSAPAPPSSAVADWEDRLPTITLIDYGSAGPAAVRCCSRSDALRLQDEASRLCSMAYRAPELWEPPSDGGGSSGNGRGAAGGSAGDGGGSVGVLASEPAARGSDAADDDDFNPFAG</sequence>
<evidence type="ECO:0000259" key="12">
    <source>
        <dbReference type="PROSITE" id="PS50011"/>
    </source>
</evidence>
<accession>A0A5A8C0L2</accession>
<evidence type="ECO:0000313" key="15">
    <source>
        <dbReference type="Proteomes" id="UP000324907"/>
    </source>
</evidence>
<dbReference type="GO" id="GO:0004674">
    <property type="term" value="F:protein serine/threonine kinase activity"/>
    <property type="evidence" value="ECO:0007669"/>
    <property type="project" value="UniProtKB-KW"/>
</dbReference>
<dbReference type="Gene3D" id="3.30.200.20">
    <property type="entry name" value="Phosphorylase Kinase, domain 1"/>
    <property type="match status" value="1"/>
</dbReference>
<dbReference type="Pfam" id="PF00069">
    <property type="entry name" value="Pkinase"/>
    <property type="match status" value="1"/>
</dbReference>
<keyword evidence="2 10" id="KW-0723">Serine/threonine-protein kinase</keyword>
<name>A0A5A8C0L2_CAFRO</name>
<feature type="region of interest" description="Disordered" evidence="11">
    <location>
        <begin position="1"/>
        <end position="20"/>
    </location>
</feature>
<dbReference type="PANTHER" id="PTHR45998:SF2">
    <property type="entry name" value="SERINE_THREONINE-PROTEIN KINASE 16"/>
    <property type="match status" value="1"/>
</dbReference>
<keyword evidence="3" id="KW-0808">Transferase</keyword>
<dbReference type="Proteomes" id="UP000324907">
    <property type="component" value="Unassembled WGS sequence"/>
</dbReference>
<dbReference type="SUPFAM" id="SSF56112">
    <property type="entry name" value="Protein kinase-like (PK-like)"/>
    <property type="match status" value="1"/>
</dbReference>
<feature type="compositionally biased region" description="Gly residues" evidence="11">
    <location>
        <begin position="257"/>
        <end position="280"/>
    </location>
</feature>
<evidence type="ECO:0000313" key="14">
    <source>
        <dbReference type="EMBL" id="KAA0169992.1"/>
    </source>
</evidence>
<feature type="compositionally biased region" description="Acidic residues" evidence="11">
    <location>
        <begin position="294"/>
        <end position="305"/>
    </location>
</feature>
<comment type="similarity">
    <text evidence="10">Belongs to the protein kinase superfamily.</text>
</comment>
<feature type="compositionally biased region" description="Gly residues" evidence="11">
    <location>
        <begin position="9"/>
        <end position="20"/>
    </location>
</feature>
<dbReference type="EMBL" id="VLTM01000183">
    <property type="protein sequence ID" value="KAA0146543.1"/>
    <property type="molecule type" value="Genomic_DNA"/>
</dbReference>
<evidence type="ECO:0000313" key="16">
    <source>
        <dbReference type="Proteomes" id="UP000325113"/>
    </source>
</evidence>
<dbReference type="SMART" id="SM00220">
    <property type="entry name" value="S_TKc"/>
    <property type="match status" value="1"/>
</dbReference>
<evidence type="ECO:0000256" key="6">
    <source>
        <dbReference type="ARBA" id="ARBA00022840"/>
    </source>
</evidence>
<feature type="domain" description="Protein kinase" evidence="12">
    <location>
        <begin position="46"/>
        <end position="305"/>
    </location>
</feature>
<keyword evidence="5" id="KW-0418">Kinase</keyword>
<evidence type="ECO:0000256" key="4">
    <source>
        <dbReference type="ARBA" id="ARBA00022741"/>
    </source>
</evidence>
<dbReference type="EC" id="2.7.11.1" evidence="1"/>
<comment type="catalytic activity">
    <reaction evidence="7">
        <text>L-threonyl-[protein] + ATP = O-phospho-L-threonyl-[protein] + ADP + H(+)</text>
        <dbReference type="Rhea" id="RHEA:46608"/>
        <dbReference type="Rhea" id="RHEA-COMP:11060"/>
        <dbReference type="Rhea" id="RHEA-COMP:11605"/>
        <dbReference type="ChEBI" id="CHEBI:15378"/>
        <dbReference type="ChEBI" id="CHEBI:30013"/>
        <dbReference type="ChEBI" id="CHEBI:30616"/>
        <dbReference type="ChEBI" id="CHEBI:61977"/>
        <dbReference type="ChEBI" id="CHEBI:456216"/>
        <dbReference type="EC" id="2.7.11.1"/>
    </reaction>
</comment>
<dbReference type="AlphaFoldDB" id="A0A5A8C0L2"/>
<evidence type="ECO:0000256" key="5">
    <source>
        <dbReference type="ARBA" id="ARBA00022777"/>
    </source>
</evidence>
<evidence type="ECO:0000256" key="8">
    <source>
        <dbReference type="ARBA" id="ARBA00048679"/>
    </source>
</evidence>
<evidence type="ECO:0000256" key="11">
    <source>
        <dbReference type="SAM" id="MobiDB-lite"/>
    </source>
</evidence>
<dbReference type="EMBL" id="VLTL01000017">
    <property type="protein sequence ID" value="KAA0169992.1"/>
    <property type="molecule type" value="Genomic_DNA"/>
</dbReference>
<dbReference type="PANTHER" id="PTHR45998">
    <property type="entry name" value="SERINE/THREONINE-PROTEIN KINASE 16"/>
    <property type="match status" value="1"/>
</dbReference>
<dbReference type="InterPro" id="IPR017441">
    <property type="entry name" value="Protein_kinase_ATP_BS"/>
</dbReference>
<feature type="binding site" evidence="9">
    <location>
        <position position="75"/>
    </location>
    <ligand>
        <name>ATP</name>
        <dbReference type="ChEBI" id="CHEBI:30616"/>
    </ligand>
</feature>
<dbReference type="PROSITE" id="PS50011">
    <property type="entry name" value="PROTEIN_KINASE_DOM"/>
    <property type="match status" value="1"/>
</dbReference>
<evidence type="ECO:0000256" key="1">
    <source>
        <dbReference type="ARBA" id="ARBA00012513"/>
    </source>
</evidence>
<dbReference type="PROSITE" id="PS00108">
    <property type="entry name" value="PROTEIN_KINASE_ST"/>
    <property type="match status" value="1"/>
</dbReference>
<evidence type="ECO:0000256" key="10">
    <source>
        <dbReference type="RuleBase" id="RU000304"/>
    </source>
</evidence>
<evidence type="ECO:0000256" key="3">
    <source>
        <dbReference type="ARBA" id="ARBA00022679"/>
    </source>
</evidence>
<dbReference type="GO" id="GO:0005524">
    <property type="term" value="F:ATP binding"/>
    <property type="evidence" value="ECO:0007669"/>
    <property type="project" value="UniProtKB-UniRule"/>
</dbReference>
<proteinExistence type="inferred from homology"/>
<dbReference type="InterPro" id="IPR011009">
    <property type="entry name" value="Kinase-like_dom_sf"/>
</dbReference>
<reference evidence="15 16" key="1">
    <citation type="submission" date="2019-07" db="EMBL/GenBank/DDBJ databases">
        <title>Genomes of Cafeteria roenbergensis.</title>
        <authorList>
            <person name="Fischer M.G."/>
            <person name="Hackl T."/>
            <person name="Roman M."/>
        </authorList>
    </citation>
    <scope>NUCLEOTIDE SEQUENCE [LARGE SCALE GENOMIC DNA]</scope>
    <source>
        <strain evidence="13 16">Cflag</strain>
        <strain evidence="14 15">RCC970-E3</strain>
    </source>
</reference>
<evidence type="ECO:0000256" key="9">
    <source>
        <dbReference type="PROSITE-ProRule" id="PRU10141"/>
    </source>
</evidence>
<feature type="region of interest" description="Disordered" evidence="11">
    <location>
        <begin position="250"/>
        <end position="305"/>
    </location>
</feature>
<evidence type="ECO:0000256" key="2">
    <source>
        <dbReference type="ARBA" id="ARBA00022527"/>
    </source>
</evidence>